<evidence type="ECO:0000313" key="3">
    <source>
        <dbReference type="Proteomes" id="UP000297527"/>
    </source>
</evidence>
<reference evidence="2 3" key="1">
    <citation type="submission" date="2017-12" db="EMBL/GenBank/DDBJ databases">
        <title>Comparative genomics of Botrytis spp.</title>
        <authorList>
            <person name="Valero-Jimenez C.A."/>
            <person name="Tapia P."/>
            <person name="Veloso J."/>
            <person name="Silva-Moreno E."/>
            <person name="Staats M."/>
            <person name="Valdes J.H."/>
            <person name="Van Kan J.A.L."/>
        </authorList>
    </citation>
    <scope>NUCLEOTIDE SEQUENCE [LARGE SCALE GENOMIC DNA]</scope>
    <source>
        <strain evidence="2 3">MUCL11595</strain>
    </source>
</reference>
<dbReference type="Proteomes" id="UP000297527">
    <property type="component" value="Unassembled WGS sequence"/>
</dbReference>
<sequence>MPSRRNQLKRKQSVTTRSSARLAKKRLTSTPEEDVQAPQQDIEEREVKAEPVSEDEAPLAVTPRIKIEEGGDDGAEADDEAEDIQGGGNDEDERPESSESEPEVDTPDDETDYEQYMAYDSDDPEYHEIRRRREIEVSPLPNLPRIPRWITTLRGNGRNTSDQRLTASSGTNRLPNFFDKYGTRHHVPIEIFKQILDSLYQQKDDITATSVSLTNVFNYGLVFDIFGLSICERIKDLLQCRPVETWETGFFDLPFLSAPSSRPKVCLRHVLHSWFPERLTWIQYGKKRMYHGPISLELIKKSIRRTEGEGQRRALKEHKTRLRQGRENKLQRQRYRKERIENRRNRRIVRLSEIREAHAEDSEFSDDHDCVKSQCALNPETAHKKIHYVSSGRDPITDSEAMDPFVEDSDDIGWATEDSMLAL</sequence>
<dbReference type="AlphaFoldDB" id="A0A4Z1I0Y2"/>
<feature type="compositionally biased region" description="Basic residues" evidence="1">
    <location>
        <begin position="1"/>
        <end position="12"/>
    </location>
</feature>
<gene>
    <name evidence="2" type="ORF">BCON_0142g00170</name>
</gene>
<comment type="caution">
    <text evidence="2">The sequence shown here is derived from an EMBL/GenBank/DDBJ whole genome shotgun (WGS) entry which is preliminary data.</text>
</comment>
<name>A0A4Z1I0Y2_9HELO</name>
<keyword evidence="3" id="KW-1185">Reference proteome</keyword>
<organism evidence="2 3">
    <name type="scientific">Botryotinia convoluta</name>
    <dbReference type="NCBI Taxonomy" id="54673"/>
    <lineage>
        <taxon>Eukaryota</taxon>
        <taxon>Fungi</taxon>
        <taxon>Dikarya</taxon>
        <taxon>Ascomycota</taxon>
        <taxon>Pezizomycotina</taxon>
        <taxon>Leotiomycetes</taxon>
        <taxon>Helotiales</taxon>
        <taxon>Sclerotiniaceae</taxon>
        <taxon>Botryotinia</taxon>
    </lineage>
</organism>
<evidence type="ECO:0000313" key="2">
    <source>
        <dbReference type="EMBL" id="TGO52390.1"/>
    </source>
</evidence>
<accession>A0A4Z1I0Y2</accession>
<dbReference type="OrthoDB" id="3562431at2759"/>
<feature type="compositionally biased region" description="Acidic residues" evidence="1">
    <location>
        <begin position="70"/>
        <end position="111"/>
    </location>
</feature>
<protein>
    <submittedName>
        <fullName evidence="2">Uncharacterized protein</fullName>
    </submittedName>
</protein>
<dbReference type="EMBL" id="PQXN01000142">
    <property type="protein sequence ID" value="TGO52390.1"/>
    <property type="molecule type" value="Genomic_DNA"/>
</dbReference>
<proteinExistence type="predicted"/>
<feature type="region of interest" description="Disordered" evidence="1">
    <location>
        <begin position="1"/>
        <end position="111"/>
    </location>
</feature>
<evidence type="ECO:0000256" key="1">
    <source>
        <dbReference type="SAM" id="MobiDB-lite"/>
    </source>
</evidence>